<evidence type="ECO:0000313" key="2">
    <source>
        <dbReference type="Proteomes" id="UP000198729"/>
    </source>
</evidence>
<dbReference type="EMBL" id="FMWO01000034">
    <property type="protein sequence ID" value="SCZ84843.1"/>
    <property type="molecule type" value="Genomic_DNA"/>
</dbReference>
<dbReference type="STRING" id="51642.NSMM_280013"/>
<keyword evidence="2" id="KW-1185">Reference proteome</keyword>
<protein>
    <submittedName>
        <fullName evidence="1">Uncharacterized protein</fullName>
    </submittedName>
</protein>
<sequence>MVANVIIAEFYNADEAHKKNNQGTSKANLPLNE</sequence>
<evidence type="ECO:0000313" key="1">
    <source>
        <dbReference type="EMBL" id="SCZ84843.1"/>
    </source>
</evidence>
<reference evidence="1 2" key="1">
    <citation type="submission" date="2016-10" db="EMBL/GenBank/DDBJ databases">
        <authorList>
            <person name="de Groot N.N."/>
        </authorList>
    </citation>
    <scope>NUCLEOTIDE SEQUENCE [LARGE SCALE GENOMIC DNA]</scope>
    <source>
        <strain evidence="1">1</strain>
    </source>
</reference>
<name>A0A1G5SCD2_9PROT</name>
<organism evidence="1 2">
    <name type="scientific">Nitrosomonas mobilis</name>
    <dbReference type="NCBI Taxonomy" id="51642"/>
    <lineage>
        <taxon>Bacteria</taxon>
        <taxon>Pseudomonadati</taxon>
        <taxon>Pseudomonadota</taxon>
        <taxon>Betaproteobacteria</taxon>
        <taxon>Nitrosomonadales</taxon>
        <taxon>Nitrosomonadaceae</taxon>
        <taxon>Nitrosomonas</taxon>
    </lineage>
</organism>
<dbReference type="AlphaFoldDB" id="A0A1G5SCD2"/>
<gene>
    <name evidence="1" type="ORF">NSMM_280013</name>
</gene>
<dbReference type="Proteomes" id="UP000198729">
    <property type="component" value="Unassembled WGS sequence"/>
</dbReference>
<accession>A0A1G5SCD2</accession>
<proteinExistence type="predicted"/>